<evidence type="ECO:0000313" key="7">
    <source>
        <dbReference type="EMBL" id="TFK33612.1"/>
    </source>
</evidence>
<dbReference type="EMBL" id="ML213645">
    <property type="protein sequence ID" value="TFK33612.1"/>
    <property type="molecule type" value="Genomic_DNA"/>
</dbReference>
<dbReference type="Pfam" id="PF01185">
    <property type="entry name" value="Hydrophobin"/>
    <property type="match status" value="1"/>
</dbReference>
<dbReference type="AlphaFoldDB" id="A0A5C3LLP5"/>
<gene>
    <name evidence="7" type="ORF">BDQ12DRAFT_727645</name>
</gene>
<comment type="subcellular location">
    <subcellularLocation>
        <location evidence="1 6">Secreted</location>
        <location evidence="1 6">Cell wall</location>
    </subcellularLocation>
</comment>
<evidence type="ECO:0000256" key="1">
    <source>
        <dbReference type="ARBA" id="ARBA00004191"/>
    </source>
</evidence>
<keyword evidence="8" id="KW-1185">Reference proteome</keyword>
<evidence type="ECO:0000256" key="2">
    <source>
        <dbReference type="ARBA" id="ARBA00010446"/>
    </source>
</evidence>
<dbReference type="Proteomes" id="UP000308652">
    <property type="component" value="Unassembled WGS sequence"/>
</dbReference>
<evidence type="ECO:0000313" key="8">
    <source>
        <dbReference type="Proteomes" id="UP000308652"/>
    </source>
</evidence>
<feature type="chain" id="PRO_5023128588" description="Hydrophobin" evidence="6">
    <location>
        <begin position="19"/>
        <end position="120"/>
    </location>
</feature>
<evidence type="ECO:0000256" key="6">
    <source>
        <dbReference type="RuleBase" id="RU365009"/>
    </source>
</evidence>
<evidence type="ECO:0000256" key="3">
    <source>
        <dbReference type="ARBA" id="ARBA00022512"/>
    </source>
</evidence>
<sequence length="120" mass="12575">MKYTLLAILCAVATVVVARESAATLCPEDSTAVCCQSITNVDDNTDPIYDAAKENGVPDADVDFPAGSTCQPTTDFSTCDANPVCCETIANGNMGFSCYIPDTEFTSPDIDEEEGGEEGV</sequence>
<dbReference type="GO" id="GO:0009277">
    <property type="term" value="C:fungal-type cell wall"/>
    <property type="evidence" value="ECO:0007669"/>
    <property type="project" value="InterPro"/>
</dbReference>
<reference evidence="7 8" key="1">
    <citation type="journal article" date="2019" name="Nat. Ecol. Evol.">
        <title>Megaphylogeny resolves global patterns of mushroom evolution.</title>
        <authorList>
            <person name="Varga T."/>
            <person name="Krizsan K."/>
            <person name="Foldi C."/>
            <person name="Dima B."/>
            <person name="Sanchez-Garcia M."/>
            <person name="Sanchez-Ramirez S."/>
            <person name="Szollosi G.J."/>
            <person name="Szarkandi J.G."/>
            <person name="Papp V."/>
            <person name="Albert L."/>
            <person name="Andreopoulos W."/>
            <person name="Angelini C."/>
            <person name="Antonin V."/>
            <person name="Barry K.W."/>
            <person name="Bougher N.L."/>
            <person name="Buchanan P."/>
            <person name="Buyck B."/>
            <person name="Bense V."/>
            <person name="Catcheside P."/>
            <person name="Chovatia M."/>
            <person name="Cooper J."/>
            <person name="Damon W."/>
            <person name="Desjardin D."/>
            <person name="Finy P."/>
            <person name="Geml J."/>
            <person name="Haridas S."/>
            <person name="Hughes K."/>
            <person name="Justo A."/>
            <person name="Karasinski D."/>
            <person name="Kautmanova I."/>
            <person name="Kiss B."/>
            <person name="Kocsube S."/>
            <person name="Kotiranta H."/>
            <person name="LaButti K.M."/>
            <person name="Lechner B.E."/>
            <person name="Liimatainen K."/>
            <person name="Lipzen A."/>
            <person name="Lukacs Z."/>
            <person name="Mihaltcheva S."/>
            <person name="Morgado L.N."/>
            <person name="Niskanen T."/>
            <person name="Noordeloos M.E."/>
            <person name="Ohm R.A."/>
            <person name="Ortiz-Santana B."/>
            <person name="Ovrebo C."/>
            <person name="Racz N."/>
            <person name="Riley R."/>
            <person name="Savchenko A."/>
            <person name="Shiryaev A."/>
            <person name="Soop K."/>
            <person name="Spirin V."/>
            <person name="Szebenyi C."/>
            <person name="Tomsovsky M."/>
            <person name="Tulloss R.E."/>
            <person name="Uehling J."/>
            <person name="Grigoriev I.V."/>
            <person name="Vagvolgyi C."/>
            <person name="Papp T."/>
            <person name="Martin F.M."/>
            <person name="Miettinen O."/>
            <person name="Hibbett D.S."/>
            <person name="Nagy L.G."/>
        </authorList>
    </citation>
    <scope>NUCLEOTIDE SEQUENCE [LARGE SCALE GENOMIC DNA]</scope>
    <source>
        <strain evidence="7 8">CBS 166.37</strain>
    </source>
</reference>
<feature type="signal peptide" evidence="6">
    <location>
        <begin position="1"/>
        <end position="18"/>
    </location>
</feature>
<keyword evidence="3 6" id="KW-0134">Cell wall</keyword>
<accession>A0A5C3LLP5</accession>
<comment type="similarity">
    <text evidence="2 6">Belongs to the fungal hydrophobin family.</text>
</comment>
<organism evidence="7 8">
    <name type="scientific">Crucibulum laeve</name>
    <dbReference type="NCBI Taxonomy" id="68775"/>
    <lineage>
        <taxon>Eukaryota</taxon>
        <taxon>Fungi</taxon>
        <taxon>Dikarya</taxon>
        <taxon>Basidiomycota</taxon>
        <taxon>Agaricomycotina</taxon>
        <taxon>Agaricomycetes</taxon>
        <taxon>Agaricomycetidae</taxon>
        <taxon>Agaricales</taxon>
        <taxon>Agaricineae</taxon>
        <taxon>Nidulariaceae</taxon>
        <taxon>Crucibulum</taxon>
    </lineage>
</organism>
<keyword evidence="4 6" id="KW-0964">Secreted</keyword>
<dbReference type="CDD" id="cd23507">
    <property type="entry name" value="hydrophobin_I"/>
    <property type="match status" value="1"/>
</dbReference>
<evidence type="ECO:0000256" key="4">
    <source>
        <dbReference type="ARBA" id="ARBA00022525"/>
    </source>
</evidence>
<proteinExistence type="inferred from homology"/>
<name>A0A5C3LLP5_9AGAR</name>
<evidence type="ECO:0000256" key="5">
    <source>
        <dbReference type="ARBA" id="ARBA00023157"/>
    </source>
</evidence>
<protein>
    <recommendedName>
        <fullName evidence="6">Hydrophobin</fullName>
    </recommendedName>
</protein>
<dbReference type="GO" id="GO:0005199">
    <property type="term" value="F:structural constituent of cell wall"/>
    <property type="evidence" value="ECO:0007669"/>
    <property type="project" value="InterPro"/>
</dbReference>
<keyword evidence="6" id="KW-0732">Signal</keyword>
<keyword evidence="5 6" id="KW-1015">Disulfide bond</keyword>
<dbReference type="InterPro" id="IPR001338">
    <property type="entry name" value="Class_I_Hydrophobin"/>
</dbReference>